<evidence type="ECO:0000256" key="5">
    <source>
        <dbReference type="ARBA" id="ARBA00022691"/>
    </source>
</evidence>
<evidence type="ECO:0000256" key="7">
    <source>
        <dbReference type="ARBA" id="ARBA00025705"/>
    </source>
</evidence>
<proteinExistence type="inferred from homology"/>
<dbReference type="InterPro" id="IPR014777">
    <property type="entry name" value="4pyrrole_Mease_sub1"/>
</dbReference>
<dbReference type="GO" id="GO:0004851">
    <property type="term" value="F:uroporphyrin-III C-methyltransferase activity"/>
    <property type="evidence" value="ECO:0007669"/>
    <property type="project" value="UniProtKB-EC"/>
</dbReference>
<dbReference type="UniPathway" id="UPA00262">
    <property type="reaction ID" value="UER00211"/>
</dbReference>
<organism evidence="10 11">
    <name type="scientific">Rhizobium wenxiniae</name>
    <dbReference type="NCBI Taxonomy" id="1737357"/>
    <lineage>
        <taxon>Bacteria</taxon>
        <taxon>Pseudomonadati</taxon>
        <taxon>Pseudomonadota</taxon>
        <taxon>Alphaproteobacteria</taxon>
        <taxon>Hyphomicrobiales</taxon>
        <taxon>Rhizobiaceae</taxon>
        <taxon>Rhizobium/Agrobacterium group</taxon>
        <taxon>Rhizobium</taxon>
    </lineage>
</organism>
<reference evidence="10 11" key="1">
    <citation type="submission" date="2020-08" db="EMBL/GenBank/DDBJ databases">
        <title>Genomic Encyclopedia of Type Strains, Phase IV (KMG-IV): sequencing the most valuable type-strain genomes for metagenomic binning, comparative biology and taxonomic classification.</title>
        <authorList>
            <person name="Goeker M."/>
        </authorList>
    </citation>
    <scope>NUCLEOTIDE SEQUENCE [LARGE SCALE GENOMIC DNA]</scope>
    <source>
        <strain evidence="10 11">DSM 100734</strain>
    </source>
</reference>
<evidence type="ECO:0000313" key="11">
    <source>
        <dbReference type="Proteomes" id="UP000547879"/>
    </source>
</evidence>
<protein>
    <recommendedName>
        <fullName evidence="2">uroporphyrinogen-III C-methyltransferase</fullName>
        <ecNumber evidence="2">2.1.1.107</ecNumber>
    </recommendedName>
</protein>
<dbReference type="EMBL" id="JACHEG010000009">
    <property type="protein sequence ID" value="MBB6165480.1"/>
    <property type="molecule type" value="Genomic_DNA"/>
</dbReference>
<dbReference type="InterPro" id="IPR006366">
    <property type="entry name" value="CobA/CysG_C"/>
</dbReference>
<dbReference type="PANTHER" id="PTHR45790:SF3">
    <property type="entry name" value="S-ADENOSYL-L-METHIONINE-DEPENDENT UROPORPHYRINOGEN III METHYLTRANSFERASE, CHLOROPLASTIC"/>
    <property type="match status" value="1"/>
</dbReference>
<dbReference type="Gene3D" id="3.30.950.10">
    <property type="entry name" value="Methyltransferase, Cobalt-precorrin-4 Transmethylase, Domain 2"/>
    <property type="match status" value="1"/>
</dbReference>
<dbReference type="Gene3D" id="3.40.1010.10">
    <property type="entry name" value="Cobalt-precorrin-4 Transmethylase, Domain 1"/>
    <property type="match status" value="1"/>
</dbReference>
<keyword evidence="3 8" id="KW-0489">Methyltransferase</keyword>
<dbReference type="InterPro" id="IPR035996">
    <property type="entry name" value="4pyrrol_Methylase_sf"/>
</dbReference>
<comment type="pathway">
    <text evidence="7">Porphyrin-containing compound metabolism; siroheme biosynthesis; precorrin-2 from uroporphyrinogen III: step 1/1.</text>
</comment>
<evidence type="ECO:0000256" key="3">
    <source>
        <dbReference type="ARBA" id="ARBA00022603"/>
    </source>
</evidence>
<evidence type="ECO:0000256" key="8">
    <source>
        <dbReference type="RuleBase" id="RU003960"/>
    </source>
</evidence>
<evidence type="ECO:0000256" key="2">
    <source>
        <dbReference type="ARBA" id="ARBA00012162"/>
    </source>
</evidence>
<gene>
    <name evidence="10" type="ORF">HNQ72_005326</name>
</gene>
<dbReference type="GO" id="GO:0019354">
    <property type="term" value="P:siroheme biosynthetic process"/>
    <property type="evidence" value="ECO:0007669"/>
    <property type="project" value="UniProtKB-UniPathway"/>
</dbReference>
<keyword evidence="5" id="KW-0949">S-adenosyl-L-methionine</keyword>
<dbReference type="Pfam" id="PF00590">
    <property type="entry name" value="TP_methylase"/>
    <property type="match status" value="1"/>
</dbReference>
<dbReference type="PROSITE" id="PS00840">
    <property type="entry name" value="SUMT_2"/>
    <property type="match status" value="1"/>
</dbReference>
<evidence type="ECO:0000256" key="6">
    <source>
        <dbReference type="ARBA" id="ARBA00023244"/>
    </source>
</evidence>
<evidence type="ECO:0000256" key="1">
    <source>
        <dbReference type="ARBA" id="ARBA00005879"/>
    </source>
</evidence>
<dbReference type="AlphaFoldDB" id="A0A7W9YBF4"/>
<dbReference type="SUPFAM" id="SSF53790">
    <property type="entry name" value="Tetrapyrrole methylase"/>
    <property type="match status" value="1"/>
</dbReference>
<dbReference type="CDD" id="cd11642">
    <property type="entry name" value="SUMT"/>
    <property type="match status" value="1"/>
</dbReference>
<name>A0A7W9YBF4_9HYPH</name>
<dbReference type="NCBIfam" id="TIGR01469">
    <property type="entry name" value="cobA_cysG_Cterm"/>
    <property type="match status" value="1"/>
</dbReference>
<dbReference type="GO" id="GO:0032259">
    <property type="term" value="P:methylation"/>
    <property type="evidence" value="ECO:0007669"/>
    <property type="project" value="UniProtKB-KW"/>
</dbReference>
<comment type="similarity">
    <text evidence="1 8">Belongs to the precorrin methyltransferase family.</text>
</comment>
<accession>A0A7W9YBF4</accession>
<comment type="caution">
    <text evidence="10">The sequence shown here is derived from an EMBL/GenBank/DDBJ whole genome shotgun (WGS) entry which is preliminary data.</text>
</comment>
<dbReference type="InterPro" id="IPR050161">
    <property type="entry name" value="Siro_Cobalamin_biosynth"/>
</dbReference>
<dbReference type="EC" id="2.1.1.107" evidence="2"/>
<sequence length="265" mass="27393">MNELLETIVDAPDFAPGHVWLAGAGPGHPRYLTLEVADALKKADVIVHDALVSDGVLALATTKDLIFVGKRGGKPSVAQDDITAKLIELAKAGKRVLRLKGGDPFIFGRGGEEAEALVKENIPFRVLPGMTSALAALASANIPATMRGISRSITLATGHAAGTPGDLDWKALAKTGEPIVVYMGVSTIGTIARLLMEGGLAADTPVAVLMAATTPDERSMTATLATVEAEVQRQNFSAPALIVIGRIVSMQAVLSGQAVSSGENP</sequence>
<feature type="domain" description="Tetrapyrrole methylase" evidence="9">
    <location>
        <begin position="19"/>
        <end position="227"/>
    </location>
</feature>
<keyword evidence="4 8" id="KW-0808">Transferase</keyword>
<keyword evidence="6" id="KW-0627">Porphyrin biosynthesis</keyword>
<dbReference type="FunFam" id="3.40.1010.10:FF:000001">
    <property type="entry name" value="Siroheme synthase"/>
    <property type="match status" value="1"/>
</dbReference>
<keyword evidence="11" id="KW-1185">Reference proteome</keyword>
<dbReference type="InterPro" id="IPR003043">
    <property type="entry name" value="Uropor_MeTrfase_CS"/>
</dbReference>
<dbReference type="Proteomes" id="UP000547879">
    <property type="component" value="Unassembled WGS sequence"/>
</dbReference>
<dbReference type="PANTHER" id="PTHR45790">
    <property type="entry name" value="SIROHEME SYNTHASE-RELATED"/>
    <property type="match status" value="1"/>
</dbReference>
<evidence type="ECO:0000259" key="9">
    <source>
        <dbReference type="Pfam" id="PF00590"/>
    </source>
</evidence>
<evidence type="ECO:0000256" key="4">
    <source>
        <dbReference type="ARBA" id="ARBA00022679"/>
    </source>
</evidence>
<dbReference type="InterPro" id="IPR014776">
    <property type="entry name" value="4pyrrole_Mease_sub2"/>
</dbReference>
<evidence type="ECO:0000313" key="10">
    <source>
        <dbReference type="EMBL" id="MBB6165480.1"/>
    </source>
</evidence>
<dbReference type="NCBIfam" id="NF004790">
    <property type="entry name" value="PRK06136.1"/>
    <property type="match status" value="1"/>
</dbReference>
<dbReference type="InterPro" id="IPR000878">
    <property type="entry name" value="4pyrrol_Mease"/>
</dbReference>